<proteinExistence type="predicted"/>
<sequence>MTAIHLQNHWFKFPTLKTCPQRYLVAISYSNINGSTLLITATNRLVHIKSPHKSRPLNALNGLCPSYLNTPQQTSTSLISHSRISERMNSISRNPGWGKRECTYNKCRERCIVTGGCDVRMTCDYDAWTVGSRLERTHVHFPLS</sequence>
<dbReference type="Proteomes" id="UP000886998">
    <property type="component" value="Unassembled WGS sequence"/>
</dbReference>
<comment type="caution">
    <text evidence="1">The sequence shown here is derived from an EMBL/GenBank/DDBJ whole genome shotgun (WGS) entry which is preliminary data.</text>
</comment>
<protein>
    <submittedName>
        <fullName evidence="1">Uncharacterized protein</fullName>
    </submittedName>
</protein>
<dbReference type="EMBL" id="BMAV01022569">
    <property type="protein sequence ID" value="GFY77674.1"/>
    <property type="molecule type" value="Genomic_DNA"/>
</dbReference>
<reference evidence="1" key="1">
    <citation type="submission" date="2020-08" db="EMBL/GenBank/DDBJ databases">
        <title>Multicomponent nature underlies the extraordinary mechanical properties of spider dragline silk.</title>
        <authorList>
            <person name="Kono N."/>
            <person name="Nakamura H."/>
            <person name="Mori M."/>
            <person name="Yoshida Y."/>
            <person name="Ohtoshi R."/>
            <person name="Malay A.D."/>
            <person name="Moran D.A.P."/>
            <person name="Tomita M."/>
            <person name="Numata K."/>
            <person name="Arakawa K."/>
        </authorList>
    </citation>
    <scope>NUCLEOTIDE SEQUENCE</scope>
</reference>
<evidence type="ECO:0000313" key="1">
    <source>
        <dbReference type="EMBL" id="GFY77674.1"/>
    </source>
</evidence>
<keyword evidence="2" id="KW-1185">Reference proteome</keyword>
<gene>
    <name evidence="1" type="ORF">TNIN_147891</name>
</gene>
<evidence type="ECO:0000313" key="2">
    <source>
        <dbReference type="Proteomes" id="UP000886998"/>
    </source>
</evidence>
<accession>A0A8X7CLR4</accession>
<name>A0A8X7CLR4_9ARAC</name>
<dbReference type="AlphaFoldDB" id="A0A8X7CLR4"/>
<organism evidence="1 2">
    <name type="scientific">Trichonephila inaurata madagascariensis</name>
    <dbReference type="NCBI Taxonomy" id="2747483"/>
    <lineage>
        <taxon>Eukaryota</taxon>
        <taxon>Metazoa</taxon>
        <taxon>Ecdysozoa</taxon>
        <taxon>Arthropoda</taxon>
        <taxon>Chelicerata</taxon>
        <taxon>Arachnida</taxon>
        <taxon>Araneae</taxon>
        <taxon>Araneomorphae</taxon>
        <taxon>Entelegynae</taxon>
        <taxon>Araneoidea</taxon>
        <taxon>Nephilidae</taxon>
        <taxon>Trichonephila</taxon>
        <taxon>Trichonephila inaurata</taxon>
    </lineage>
</organism>